<evidence type="ECO:0000256" key="3">
    <source>
        <dbReference type="ARBA" id="ARBA00022946"/>
    </source>
</evidence>
<comment type="subcellular location">
    <subcellularLocation>
        <location evidence="1">Mitochondrion</location>
    </subcellularLocation>
</comment>
<evidence type="ECO:0000256" key="1">
    <source>
        <dbReference type="ARBA" id="ARBA00004173"/>
    </source>
</evidence>
<sequence>GSGLARTGGDACSAAPKALAWWEGAPGAGMSRRSKLVLGLSVVLTAVTVAGVHLNQRQDRQRLRDGVIRDIERQNRKKENIRLLGEQIILTEQLEAEREKMLLAKDLKKHDLK</sequence>
<evidence type="ECO:0000256" key="5">
    <source>
        <dbReference type="SAM" id="Phobius"/>
    </source>
</evidence>
<dbReference type="AlphaFoldDB" id="A0AA40HTN8"/>
<keyword evidence="5" id="KW-0812">Transmembrane</keyword>
<accession>A0AA40HTN8</accession>
<keyword evidence="4" id="KW-0496">Mitochondrion</keyword>
<feature type="transmembrane region" description="Helical" evidence="5">
    <location>
        <begin position="36"/>
        <end position="54"/>
    </location>
</feature>
<dbReference type="Pfam" id="PF15786">
    <property type="entry name" value="PET117"/>
    <property type="match status" value="1"/>
</dbReference>
<dbReference type="EMBL" id="JAULJE010000011">
    <property type="protein sequence ID" value="KAK1337241.1"/>
    <property type="molecule type" value="Genomic_DNA"/>
</dbReference>
<evidence type="ECO:0008006" key="8">
    <source>
        <dbReference type="Google" id="ProtNLM"/>
    </source>
</evidence>
<dbReference type="Proteomes" id="UP001177744">
    <property type="component" value="Unassembled WGS sequence"/>
</dbReference>
<evidence type="ECO:0000313" key="6">
    <source>
        <dbReference type="EMBL" id="KAK1337241.1"/>
    </source>
</evidence>
<dbReference type="PANTHER" id="PTHR28163">
    <property type="entry name" value="PROTEIN PET117 HOMOLOG, MITOCHONDRIAL"/>
    <property type="match status" value="1"/>
</dbReference>
<dbReference type="PANTHER" id="PTHR28163:SF1">
    <property type="entry name" value="PROTEIN PET117 HOMOLOG, MITOCHONDRIAL"/>
    <property type="match status" value="1"/>
</dbReference>
<comment type="caution">
    <text evidence="6">The sequence shown here is derived from an EMBL/GenBank/DDBJ whole genome shotgun (WGS) entry which is preliminary data.</text>
</comment>
<reference evidence="6" key="1">
    <citation type="submission" date="2023-06" db="EMBL/GenBank/DDBJ databases">
        <title>Reference genome for the Northern bat (Eptesicus nilssonii), a most northern bat species.</title>
        <authorList>
            <person name="Laine V.N."/>
            <person name="Pulliainen A.T."/>
            <person name="Lilley T.M."/>
        </authorList>
    </citation>
    <scope>NUCLEOTIDE SEQUENCE</scope>
    <source>
        <strain evidence="6">BLF_Eptnil</strain>
        <tissue evidence="6">Kidney</tissue>
    </source>
</reference>
<proteinExistence type="inferred from homology"/>
<dbReference type="InterPro" id="IPR031568">
    <property type="entry name" value="Pet117"/>
</dbReference>
<dbReference type="GO" id="GO:0033617">
    <property type="term" value="P:mitochondrial respiratory chain complex IV assembly"/>
    <property type="evidence" value="ECO:0007669"/>
    <property type="project" value="TreeGrafter"/>
</dbReference>
<organism evidence="6 7">
    <name type="scientific">Cnephaeus nilssonii</name>
    <name type="common">Northern bat</name>
    <name type="synonym">Eptesicus nilssonii</name>
    <dbReference type="NCBI Taxonomy" id="3371016"/>
    <lineage>
        <taxon>Eukaryota</taxon>
        <taxon>Metazoa</taxon>
        <taxon>Chordata</taxon>
        <taxon>Craniata</taxon>
        <taxon>Vertebrata</taxon>
        <taxon>Euteleostomi</taxon>
        <taxon>Mammalia</taxon>
        <taxon>Eutheria</taxon>
        <taxon>Laurasiatheria</taxon>
        <taxon>Chiroptera</taxon>
        <taxon>Yangochiroptera</taxon>
        <taxon>Vespertilionidae</taxon>
        <taxon>Cnephaeus</taxon>
    </lineage>
</organism>
<protein>
    <recommendedName>
        <fullName evidence="8">PET117 cytochrome c oxidase chaperone</fullName>
    </recommendedName>
</protein>
<comment type="similarity">
    <text evidence="2">Belongs to the PET117 family.</text>
</comment>
<evidence type="ECO:0000313" key="7">
    <source>
        <dbReference type="Proteomes" id="UP001177744"/>
    </source>
</evidence>
<evidence type="ECO:0000256" key="4">
    <source>
        <dbReference type="ARBA" id="ARBA00023128"/>
    </source>
</evidence>
<evidence type="ECO:0000256" key="2">
    <source>
        <dbReference type="ARBA" id="ARBA00008197"/>
    </source>
</evidence>
<gene>
    <name evidence="6" type="ORF">QTO34_001864</name>
</gene>
<keyword evidence="5" id="KW-1133">Transmembrane helix</keyword>
<keyword evidence="3" id="KW-0809">Transit peptide</keyword>
<feature type="non-terminal residue" evidence="6">
    <location>
        <position position="1"/>
    </location>
</feature>
<name>A0AA40HTN8_CNENI</name>
<keyword evidence="7" id="KW-1185">Reference proteome</keyword>
<keyword evidence="5" id="KW-0472">Membrane</keyword>
<dbReference type="GO" id="GO:0005739">
    <property type="term" value="C:mitochondrion"/>
    <property type="evidence" value="ECO:0007669"/>
    <property type="project" value="UniProtKB-SubCell"/>
</dbReference>